<dbReference type="EMBL" id="NJAI01000002">
    <property type="protein sequence ID" value="PHM56519.1"/>
    <property type="molecule type" value="Genomic_DNA"/>
</dbReference>
<evidence type="ECO:0000313" key="3">
    <source>
        <dbReference type="Proteomes" id="UP000094600"/>
    </source>
</evidence>
<gene>
    <name evidence="1" type="ORF">A9255_08010</name>
    <name evidence="2" type="ORF">Xhom_02012</name>
</gene>
<dbReference type="STRING" id="351679.A9255_08010"/>
<evidence type="ECO:0000313" key="2">
    <source>
        <dbReference type="EMBL" id="PHM56519.1"/>
    </source>
</evidence>
<accession>A0A2G0QBI7</accession>
<dbReference type="EMBL" id="CP016176">
    <property type="protein sequence ID" value="AOM40534.1"/>
    <property type="molecule type" value="Genomic_DNA"/>
</dbReference>
<dbReference type="Proteomes" id="UP000225433">
    <property type="component" value="Unassembled WGS sequence"/>
</dbReference>
<dbReference type="OrthoDB" id="9854380at2"/>
<reference evidence="2 4" key="2">
    <citation type="journal article" date="2017" name="Nat. Microbiol.">
        <title>Natural product diversity associated with the nematode symbionts Photorhabdus and Xenorhabdus.</title>
        <authorList>
            <person name="Tobias N.J."/>
            <person name="Wolff H."/>
            <person name="Djahanschiri B."/>
            <person name="Grundmann F."/>
            <person name="Kronenwerth M."/>
            <person name="Shi Y.M."/>
            <person name="Simonyi S."/>
            <person name="Grun P."/>
            <person name="Shapiro-Ilan D."/>
            <person name="Pidot S.J."/>
            <person name="Stinear T.P."/>
            <person name="Ebersberger I."/>
            <person name="Bode H.B."/>
        </authorList>
    </citation>
    <scope>NUCLEOTIDE SEQUENCE [LARGE SCALE GENOMIC DNA]</scope>
    <source>
        <strain evidence="2 4">DSM 17903</strain>
    </source>
</reference>
<organism evidence="2 4">
    <name type="scientific">Xenorhabdus hominickii</name>
    <dbReference type="NCBI Taxonomy" id="351679"/>
    <lineage>
        <taxon>Bacteria</taxon>
        <taxon>Pseudomonadati</taxon>
        <taxon>Pseudomonadota</taxon>
        <taxon>Gammaproteobacteria</taxon>
        <taxon>Enterobacterales</taxon>
        <taxon>Morganellaceae</taxon>
        <taxon>Xenorhabdus</taxon>
    </lineage>
</organism>
<evidence type="ECO:0000313" key="4">
    <source>
        <dbReference type="Proteomes" id="UP000225433"/>
    </source>
</evidence>
<dbReference type="RefSeq" id="WP_069316250.1">
    <property type="nucleotide sequence ID" value="NZ_CAWNQJ010000046.1"/>
</dbReference>
<dbReference type="KEGG" id="xho:A9255_08010"/>
<dbReference type="Proteomes" id="UP000094600">
    <property type="component" value="Chromosome"/>
</dbReference>
<reference evidence="1 3" key="1">
    <citation type="submission" date="2016-06" db="EMBL/GenBank/DDBJ databases">
        <title>Bacterial characters and pathogenicity of Xenorhabdus hominickii from an entomopathogenic nematode, Steinernema monticolum.</title>
        <authorList>
            <person name="Park Y."/>
            <person name="Kim Y."/>
        </authorList>
    </citation>
    <scope>NUCLEOTIDE SEQUENCE [LARGE SCALE GENOMIC DNA]</scope>
    <source>
        <strain evidence="1 3">ANU1</strain>
    </source>
</reference>
<name>A0A2G0QBI7_XENHO</name>
<sequence>MNFLNDYIPYGAQEAQYEREMEAAAYQEAIEEQQGEDATDIYNKLPEGVTAIFSPEVNRTFGDLFETDDDAVERVNNLLYELSLLEAKRREAA</sequence>
<keyword evidence="3" id="KW-1185">Reference proteome</keyword>
<dbReference type="AlphaFoldDB" id="A0A2G0QBI7"/>
<evidence type="ECO:0000313" key="1">
    <source>
        <dbReference type="EMBL" id="AOM40534.1"/>
    </source>
</evidence>
<proteinExistence type="predicted"/>
<protein>
    <submittedName>
        <fullName evidence="2">Uncharacterized protein</fullName>
    </submittedName>
</protein>